<gene>
    <name evidence="4" type="ORF">B0O44_101468</name>
</gene>
<dbReference type="Gene3D" id="3.55.50.30">
    <property type="match status" value="1"/>
</dbReference>
<dbReference type="GO" id="GO:0016989">
    <property type="term" value="F:sigma factor antagonist activity"/>
    <property type="evidence" value="ECO:0007669"/>
    <property type="project" value="TreeGrafter"/>
</dbReference>
<reference evidence="4 5" key="1">
    <citation type="submission" date="2018-06" db="EMBL/GenBank/DDBJ databases">
        <title>Genomic Encyclopedia of Archaeal and Bacterial Type Strains, Phase II (KMG-II): from individual species to whole genera.</title>
        <authorList>
            <person name="Goeker M."/>
        </authorList>
    </citation>
    <scope>NUCLEOTIDE SEQUENCE [LARGE SCALE GENOMIC DNA]</scope>
    <source>
        <strain evidence="4 5">DSM 27372</strain>
    </source>
</reference>
<evidence type="ECO:0000259" key="3">
    <source>
        <dbReference type="Pfam" id="PF16344"/>
    </source>
</evidence>
<dbReference type="Pfam" id="PF04773">
    <property type="entry name" value="FecR"/>
    <property type="match status" value="1"/>
</dbReference>
<feature type="domain" description="FecR protein" evidence="2">
    <location>
        <begin position="179"/>
        <end position="274"/>
    </location>
</feature>
<feature type="domain" description="Protein FecR C-terminal" evidence="3">
    <location>
        <begin position="319"/>
        <end position="385"/>
    </location>
</feature>
<keyword evidence="5" id="KW-1185">Reference proteome</keyword>
<dbReference type="EMBL" id="QKLU01000001">
    <property type="protein sequence ID" value="PYF76991.1"/>
    <property type="molecule type" value="Genomic_DNA"/>
</dbReference>
<evidence type="ECO:0000259" key="2">
    <source>
        <dbReference type="Pfam" id="PF04773"/>
    </source>
</evidence>
<dbReference type="PANTHER" id="PTHR30273">
    <property type="entry name" value="PERIPLASMIC SIGNAL SENSOR AND SIGMA FACTOR ACTIVATOR FECR-RELATED"/>
    <property type="match status" value="1"/>
</dbReference>
<proteinExistence type="predicted"/>
<sequence>MSDSRLDYLFGKYFDKTATPEERTEFMQHIVHLKSDDPLLKLMEEVYHADQSPLAKLDTQLRDRVLFNIFKAPQSKAYPLYAFWIKYAAVLFCVLFGASWYFYQQKDKKAVSGLPSASHILPGGNKAVLTLGNGKKIVLDAAGTGLLAQQGNILIRKTTDGQLVYDIKGTDQGEPSTNSIETPNGGQYQINLPDGTRVWLNAASSLKYPTLFTGQERRVELIGEAYFEVSKDVSKPFKVRLGNESEVQVLGTHFNINAYQEGTAIKATLLEGSVIMKSGKHSEKLIPGQQAQTFKNNHQISVVDKVDVNEVLAWKNGLFSYSSISLQTLMQQVEKWYDIKVVYADPVEAEFVGRFPKNIPLSELLRLLELTKKVHFKTEGKTITIMK</sequence>
<dbReference type="FunFam" id="2.60.120.1440:FF:000001">
    <property type="entry name" value="Putative anti-sigma factor"/>
    <property type="match status" value="1"/>
</dbReference>
<feature type="transmembrane region" description="Helical" evidence="1">
    <location>
        <begin position="81"/>
        <end position="103"/>
    </location>
</feature>
<evidence type="ECO:0000313" key="5">
    <source>
        <dbReference type="Proteomes" id="UP000248198"/>
    </source>
</evidence>
<keyword evidence="1" id="KW-0812">Transmembrane</keyword>
<organism evidence="4 5">
    <name type="scientific">Pedobacter nutrimenti</name>
    <dbReference type="NCBI Taxonomy" id="1241337"/>
    <lineage>
        <taxon>Bacteria</taxon>
        <taxon>Pseudomonadati</taxon>
        <taxon>Bacteroidota</taxon>
        <taxon>Sphingobacteriia</taxon>
        <taxon>Sphingobacteriales</taxon>
        <taxon>Sphingobacteriaceae</taxon>
        <taxon>Pedobacter</taxon>
    </lineage>
</organism>
<name>A0A318UMI8_9SPHI</name>
<accession>A0A318UMI8</accession>
<dbReference type="RefSeq" id="WP_110827080.1">
    <property type="nucleotide sequence ID" value="NZ_QKLU01000001.1"/>
</dbReference>
<comment type="caution">
    <text evidence="4">The sequence shown here is derived from an EMBL/GenBank/DDBJ whole genome shotgun (WGS) entry which is preliminary data.</text>
</comment>
<evidence type="ECO:0000313" key="4">
    <source>
        <dbReference type="EMBL" id="PYF76991.1"/>
    </source>
</evidence>
<evidence type="ECO:0000256" key="1">
    <source>
        <dbReference type="SAM" id="Phobius"/>
    </source>
</evidence>
<protein>
    <submittedName>
        <fullName evidence="4">FecR family protein</fullName>
    </submittedName>
</protein>
<dbReference type="InterPro" id="IPR006860">
    <property type="entry name" value="FecR"/>
</dbReference>
<dbReference type="InterPro" id="IPR032508">
    <property type="entry name" value="FecR_C"/>
</dbReference>
<dbReference type="InterPro" id="IPR012373">
    <property type="entry name" value="Ferrdict_sens_TM"/>
</dbReference>
<dbReference type="PANTHER" id="PTHR30273:SF2">
    <property type="entry name" value="PROTEIN FECR"/>
    <property type="match status" value="1"/>
</dbReference>
<keyword evidence="1" id="KW-1133">Transmembrane helix</keyword>
<dbReference type="Pfam" id="PF16344">
    <property type="entry name" value="FecR_C"/>
    <property type="match status" value="1"/>
</dbReference>
<dbReference type="Proteomes" id="UP000248198">
    <property type="component" value="Unassembled WGS sequence"/>
</dbReference>
<dbReference type="Gene3D" id="2.60.120.1440">
    <property type="match status" value="1"/>
</dbReference>
<keyword evidence="1" id="KW-0472">Membrane</keyword>
<dbReference type="AlphaFoldDB" id="A0A318UMI8"/>
<dbReference type="OrthoDB" id="1099963at2"/>